<reference evidence="1 2" key="1">
    <citation type="journal article" date="2015" name="Sci. Rep.">
        <title>Genome of the facultative scuticociliatosis pathogen Pseudocohnilembus persalinus provides insight into its virulence through horizontal gene transfer.</title>
        <authorList>
            <person name="Xiong J."/>
            <person name="Wang G."/>
            <person name="Cheng J."/>
            <person name="Tian M."/>
            <person name="Pan X."/>
            <person name="Warren A."/>
            <person name="Jiang C."/>
            <person name="Yuan D."/>
            <person name="Miao W."/>
        </authorList>
    </citation>
    <scope>NUCLEOTIDE SEQUENCE [LARGE SCALE GENOMIC DNA]</scope>
    <source>
        <strain evidence="1">36N120E</strain>
    </source>
</reference>
<dbReference type="AlphaFoldDB" id="A0A0V0QX70"/>
<keyword evidence="2" id="KW-1185">Reference proteome</keyword>
<dbReference type="Proteomes" id="UP000054937">
    <property type="component" value="Unassembled WGS sequence"/>
</dbReference>
<name>A0A0V0QX70_PSEPJ</name>
<evidence type="ECO:0000313" key="2">
    <source>
        <dbReference type="Proteomes" id="UP000054937"/>
    </source>
</evidence>
<dbReference type="InParanoid" id="A0A0V0QX70"/>
<comment type="caution">
    <text evidence="1">The sequence shown here is derived from an EMBL/GenBank/DDBJ whole genome shotgun (WGS) entry which is preliminary data.</text>
</comment>
<proteinExistence type="predicted"/>
<dbReference type="EMBL" id="LDAU01000090">
    <property type="protein sequence ID" value="KRX06911.1"/>
    <property type="molecule type" value="Genomic_DNA"/>
</dbReference>
<evidence type="ECO:0000313" key="1">
    <source>
        <dbReference type="EMBL" id="KRX06911.1"/>
    </source>
</evidence>
<accession>A0A0V0QX70</accession>
<protein>
    <submittedName>
        <fullName evidence="1">Uncharacterized protein</fullName>
    </submittedName>
</protein>
<organism evidence="1 2">
    <name type="scientific">Pseudocohnilembus persalinus</name>
    <name type="common">Ciliate</name>
    <dbReference type="NCBI Taxonomy" id="266149"/>
    <lineage>
        <taxon>Eukaryota</taxon>
        <taxon>Sar</taxon>
        <taxon>Alveolata</taxon>
        <taxon>Ciliophora</taxon>
        <taxon>Intramacronucleata</taxon>
        <taxon>Oligohymenophorea</taxon>
        <taxon>Scuticociliatia</taxon>
        <taxon>Philasterida</taxon>
        <taxon>Pseudocohnilembidae</taxon>
        <taxon>Pseudocohnilembus</taxon>
    </lineage>
</organism>
<gene>
    <name evidence="1" type="ORF">PPERSA_07074</name>
</gene>
<sequence>MVLNQIQLNTIFQMHRKVPFLGLEFDGLISTLLIGDKTYSFSSTIGSIFKDMKISGEDGNKFEIVIVDWFQRIKLYIKGDRFKQDHQFYCPTKYGMKKKVKETLDGHAEIKLTQFNYLNDQETIIVEGITKKAGIEVEW</sequence>